<evidence type="ECO:0008006" key="4">
    <source>
        <dbReference type="Google" id="ProtNLM"/>
    </source>
</evidence>
<dbReference type="Gramene" id="mRNA:HanXRQr2_Chr02g0048631">
    <property type="protein sequence ID" value="mRNA:HanXRQr2_Chr02g0048631"/>
    <property type="gene ID" value="HanXRQr2_Chr02g0048631"/>
</dbReference>
<evidence type="ECO:0000256" key="1">
    <source>
        <dbReference type="SAM" id="SignalP"/>
    </source>
</evidence>
<evidence type="ECO:0000313" key="3">
    <source>
        <dbReference type="Proteomes" id="UP000215914"/>
    </source>
</evidence>
<feature type="signal peptide" evidence="1">
    <location>
        <begin position="1"/>
        <end position="15"/>
    </location>
</feature>
<evidence type="ECO:0000313" key="2">
    <source>
        <dbReference type="EMBL" id="KAF5817058.1"/>
    </source>
</evidence>
<organism evidence="2 3">
    <name type="scientific">Helianthus annuus</name>
    <name type="common">Common sunflower</name>
    <dbReference type="NCBI Taxonomy" id="4232"/>
    <lineage>
        <taxon>Eukaryota</taxon>
        <taxon>Viridiplantae</taxon>
        <taxon>Streptophyta</taxon>
        <taxon>Embryophyta</taxon>
        <taxon>Tracheophyta</taxon>
        <taxon>Spermatophyta</taxon>
        <taxon>Magnoliopsida</taxon>
        <taxon>eudicotyledons</taxon>
        <taxon>Gunneridae</taxon>
        <taxon>Pentapetalae</taxon>
        <taxon>asterids</taxon>
        <taxon>campanulids</taxon>
        <taxon>Asterales</taxon>
        <taxon>Asteraceae</taxon>
        <taxon>Asteroideae</taxon>
        <taxon>Heliantheae alliance</taxon>
        <taxon>Heliantheae</taxon>
        <taxon>Helianthus</taxon>
    </lineage>
</organism>
<reference evidence="2" key="2">
    <citation type="submission" date="2020-06" db="EMBL/GenBank/DDBJ databases">
        <title>Helianthus annuus Genome sequencing and assembly Release 2.</title>
        <authorList>
            <person name="Gouzy J."/>
            <person name="Langlade N."/>
            <person name="Munos S."/>
        </authorList>
    </citation>
    <scope>NUCLEOTIDE SEQUENCE</scope>
    <source>
        <tissue evidence="2">Leaves</tissue>
    </source>
</reference>
<keyword evidence="3" id="KW-1185">Reference proteome</keyword>
<comment type="caution">
    <text evidence="2">The sequence shown here is derived from an EMBL/GenBank/DDBJ whole genome shotgun (WGS) entry which is preliminary data.</text>
</comment>
<dbReference type="Proteomes" id="UP000215914">
    <property type="component" value="Unassembled WGS sequence"/>
</dbReference>
<proteinExistence type="predicted"/>
<protein>
    <recommendedName>
        <fullName evidence="4">Secreted protein</fullName>
    </recommendedName>
</protein>
<dbReference type="EMBL" id="MNCJ02000317">
    <property type="protein sequence ID" value="KAF5817058.1"/>
    <property type="molecule type" value="Genomic_DNA"/>
</dbReference>
<accession>A0A9K3NZL8</accession>
<feature type="chain" id="PRO_5039946616" description="Secreted protein" evidence="1">
    <location>
        <begin position="16"/>
        <end position="96"/>
    </location>
</feature>
<sequence>MYLLIVILIARGVSLEPVATIRFSSENKMRMVHSAWTLFTRKIQRIQFLMWAQGIIKAKVVVKKMISKRRRNAKNQAVEDAAVAVEPEPETVREGL</sequence>
<gene>
    <name evidence="2" type="ORF">HanXRQr2_Chr02g0048631</name>
</gene>
<name>A0A9K3NZL8_HELAN</name>
<keyword evidence="1" id="KW-0732">Signal</keyword>
<reference evidence="2" key="1">
    <citation type="journal article" date="2017" name="Nature">
        <title>The sunflower genome provides insights into oil metabolism, flowering and Asterid evolution.</title>
        <authorList>
            <person name="Badouin H."/>
            <person name="Gouzy J."/>
            <person name="Grassa C.J."/>
            <person name="Murat F."/>
            <person name="Staton S.E."/>
            <person name="Cottret L."/>
            <person name="Lelandais-Briere C."/>
            <person name="Owens G.L."/>
            <person name="Carrere S."/>
            <person name="Mayjonade B."/>
            <person name="Legrand L."/>
            <person name="Gill N."/>
            <person name="Kane N.C."/>
            <person name="Bowers J.E."/>
            <person name="Hubner S."/>
            <person name="Bellec A."/>
            <person name="Berard A."/>
            <person name="Berges H."/>
            <person name="Blanchet N."/>
            <person name="Boniface M.C."/>
            <person name="Brunel D."/>
            <person name="Catrice O."/>
            <person name="Chaidir N."/>
            <person name="Claudel C."/>
            <person name="Donnadieu C."/>
            <person name="Faraut T."/>
            <person name="Fievet G."/>
            <person name="Helmstetter N."/>
            <person name="King M."/>
            <person name="Knapp S.J."/>
            <person name="Lai Z."/>
            <person name="Le Paslier M.C."/>
            <person name="Lippi Y."/>
            <person name="Lorenzon L."/>
            <person name="Mandel J.R."/>
            <person name="Marage G."/>
            <person name="Marchand G."/>
            <person name="Marquand E."/>
            <person name="Bret-Mestries E."/>
            <person name="Morien E."/>
            <person name="Nambeesan S."/>
            <person name="Nguyen T."/>
            <person name="Pegot-Espagnet P."/>
            <person name="Pouilly N."/>
            <person name="Raftis F."/>
            <person name="Sallet E."/>
            <person name="Schiex T."/>
            <person name="Thomas J."/>
            <person name="Vandecasteele C."/>
            <person name="Vares D."/>
            <person name="Vear F."/>
            <person name="Vautrin S."/>
            <person name="Crespi M."/>
            <person name="Mangin B."/>
            <person name="Burke J.M."/>
            <person name="Salse J."/>
            <person name="Munos S."/>
            <person name="Vincourt P."/>
            <person name="Rieseberg L.H."/>
            <person name="Langlade N.B."/>
        </authorList>
    </citation>
    <scope>NUCLEOTIDE SEQUENCE</scope>
    <source>
        <tissue evidence="2">Leaves</tissue>
    </source>
</reference>
<dbReference type="AlphaFoldDB" id="A0A9K3NZL8"/>